<evidence type="ECO:0000256" key="2">
    <source>
        <dbReference type="ARBA" id="ARBA00022525"/>
    </source>
</evidence>
<name>A0A3S1AHL7_9CYAN</name>
<dbReference type="InterPro" id="IPR038678">
    <property type="entry name" value="Spondin_N_sf"/>
</dbReference>
<evidence type="ECO:0000313" key="3">
    <source>
        <dbReference type="EMBL" id="RUT00644.1"/>
    </source>
</evidence>
<reference evidence="3" key="1">
    <citation type="submission" date="2018-12" db="EMBL/GenBank/DDBJ databases">
        <authorList>
            <person name="Will S."/>
            <person name="Neumann-Schaal M."/>
            <person name="Henke P."/>
        </authorList>
    </citation>
    <scope>NUCLEOTIDE SEQUENCE</scope>
    <source>
        <strain evidence="3">PCC 7102</strain>
    </source>
</reference>
<dbReference type="InterPro" id="IPR001343">
    <property type="entry name" value="Hemolysn_Ca-bd"/>
</dbReference>
<dbReference type="AlphaFoldDB" id="A0A3S1AHL7"/>
<comment type="subcellular location">
    <subcellularLocation>
        <location evidence="1">Secreted</location>
    </subcellularLocation>
</comment>
<dbReference type="PRINTS" id="PR00313">
    <property type="entry name" value="CABNDNGRPT"/>
</dbReference>
<dbReference type="Gene3D" id="2.60.40.2130">
    <property type="entry name" value="F-spondin domain"/>
    <property type="match status" value="1"/>
</dbReference>
<sequence>MESTKIIISVENLAPQNGTLVTPLWFGFHDGNFDIYDRGRPVSPGLESVAEDGATNLISQEFDLSGFGSVQGTIPGLAVTPGPIDSGEIAQTTITLNGSDLNSRYFSYAAMLIPSNDFFIANGNERQNRIFDDFGNFLGVDFTLLGRQVLDAGSEVNDEIPANTAFFGQQNPNTGASENSVVQIAKGFIPGGAILSDPRFSNADFTNPGYQVARIRVLADASGGQNTFAVEPGSTVNIANFGGVGRGANSTPEAIAEADILKFAGDGLTAENLILLQNGKDLEISFDGVANTKVVLADFAIENFDNLNNGIGNVLFNGDTSIQDSFDVINVDANPDRVARPNTVTFLNGFDNQVRGFNNSDDVINGQRGNDTLWGLSGNDILRGGLGDDTLYGGRGADTLTGGLGNDTLYLGRDFQQDTVIYRNGGGTDVVSEFRRGRNGDLLSFEGISVIDVVSSGSSTSFRLSDGITGNSGFGSGELLLTLQRTTGFNFNNIGLNLAGTNTSQLLFA</sequence>
<accession>A0A3S1AHL7</accession>
<dbReference type="InterPro" id="IPR018511">
    <property type="entry name" value="Hemolysin-typ_Ca-bd_CS"/>
</dbReference>
<organism evidence="3 4">
    <name type="scientific">Dulcicalothrix desertica PCC 7102</name>
    <dbReference type="NCBI Taxonomy" id="232991"/>
    <lineage>
        <taxon>Bacteria</taxon>
        <taxon>Bacillati</taxon>
        <taxon>Cyanobacteriota</taxon>
        <taxon>Cyanophyceae</taxon>
        <taxon>Nostocales</taxon>
        <taxon>Calotrichaceae</taxon>
        <taxon>Dulcicalothrix</taxon>
    </lineage>
</organism>
<protein>
    <recommendedName>
        <fullName evidence="5">Calcium-binding protein</fullName>
    </recommendedName>
</protein>
<dbReference type="GO" id="GO:0005509">
    <property type="term" value="F:calcium ion binding"/>
    <property type="evidence" value="ECO:0007669"/>
    <property type="project" value="InterPro"/>
</dbReference>
<dbReference type="PANTHER" id="PTHR38340">
    <property type="entry name" value="S-LAYER PROTEIN"/>
    <property type="match status" value="1"/>
</dbReference>
<dbReference type="PANTHER" id="PTHR38340:SF1">
    <property type="entry name" value="S-LAYER PROTEIN"/>
    <property type="match status" value="1"/>
</dbReference>
<comment type="caution">
    <text evidence="3">The sequence shown here is derived from an EMBL/GenBank/DDBJ whole genome shotgun (WGS) entry which is preliminary data.</text>
</comment>
<dbReference type="InterPro" id="IPR009465">
    <property type="entry name" value="Spondin_N"/>
</dbReference>
<dbReference type="RefSeq" id="WP_201800840.1">
    <property type="nucleotide sequence ID" value="NZ_RSCL01000023.1"/>
</dbReference>
<dbReference type="PROSITE" id="PS00330">
    <property type="entry name" value="HEMOLYSIN_CALCIUM"/>
    <property type="match status" value="3"/>
</dbReference>
<proteinExistence type="predicted"/>
<keyword evidence="2" id="KW-0964">Secreted</keyword>
<reference evidence="3" key="2">
    <citation type="journal article" date="2019" name="Genome Biol. Evol.">
        <title>Day and night: Metabolic profiles and evolutionary relationships of six axenic non-marine cyanobacteria.</title>
        <authorList>
            <person name="Will S.E."/>
            <person name="Henke P."/>
            <person name="Boedeker C."/>
            <person name="Huang S."/>
            <person name="Brinkmann H."/>
            <person name="Rohde M."/>
            <person name="Jarek M."/>
            <person name="Friedl T."/>
            <person name="Seufert S."/>
            <person name="Schumacher M."/>
            <person name="Overmann J."/>
            <person name="Neumann-Schaal M."/>
            <person name="Petersen J."/>
        </authorList>
    </citation>
    <scope>NUCLEOTIDE SEQUENCE [LARGE SCALE GENOMIC DNA]</scope>
    <source>
        <strain evidence="3">PCC 7102</strain>
    </source>
</reference>
<dbReference type="SUPFAM" id="SSF51120">
    <property type="entry name" value="beta-Roll"/>
    <property type="match status" value="1"/>
</dbReference>
<dbReference type="Proteomes" id="UP000271624">
    <property type="component" value="Unassembled WGS sequence"/>
</dbReference>
<evidence type="ECO:0008006" key="5">
    <source>
        <dbReference type="Google" id="ProtNLM"/>
    </source>
</evidence>
<dbReference type="GO" id="GO:0005576">
    <property type="term" value="C:extracellular region"/>
    <property type="evidence" value="ECO:0007669"/>
    <property type="project" value="UniProtKB-SubCell"/>
</dbReference>
<dbReference type="Pfam" id="PF00353">
    <property type="entry name" value="HemolysinCabind"/>
    <property type="match status" value="1"/>
</dbReference>
<dbReference type="EMBL" id="RSCL01000023">
    <property type="protein sequence ID" value="RUT00644.1"/>
    <property type="molecule type" value="Genomic_DNA"/>
</dbReference>
<gene>
    <name evidence="3" type="ORF">DSM106972_074150</name>
</gene>
<keyword evidence="4" id="KW-1185">Reference proteome</keyword>
<dbReference type="Gene3D" id="2.150.10.10">
    <property type="entry name" value="Serralysin-like metalloprotease, C-terminal"/>
    <property type="match status" value="1"/>
</dbReference>
<dbReference type="NCBIfam" id="NF038123">
    <property type="entry name" value="NF038123_dom"/>
    <property type="match status" value="1"/>
</dbReference>
<dbReference type="InterPro" id="IPR011049">
    <property type="entry name" value="Serralysin-like_metalloprot_C"/>
</dbReference>
<evidence type="ECO:0000256" key="1">
    <source>
        <dbReference type="ARBA" id="ARBA00004613"/>
    </source>
</evidence>
<evidence type="ECO:0000313" key="4">
    <source>
        <dbReference type="Proteomes" id="UP000271624"/>
    </source>
</evidence>
<dbReference type="InterPro" id="IPR050557">
    <property type="entry name" value="RTX_toxin/Mannuronan_C5-epim"/>
</dbReference>